<dbReference type="Gene3D" id="1.20.1270.60">
    <property type="entry name" value="Arfaptin homology (AH) domain/BAR domain"/>
    <property type="match status" value="1"/>
</dbReference>
<accession>A0AAD5T8Y7</accession>
<dbReference type="InterPro" id="IPR028565">
    <property type="entry name" value="MHD"/>
</dbReference>
<dbReference type="GO" id="GO:0032153">
    <property type="term" value="C:cell division site"/>
    <property type="evidence" value="ECO:0007669"/>
    <property type="project" value="TreeGrafter"/>
</dbReference>
<dbReference type="SUPFAM" id="SSF103657">
    <property type="entry name" value="BAR/IMD domain-like"/>
    <property type="match status" value="1"/>
</dbReference>
<dbReference type="Pfam" id="PF10291">
    <property type="entry name" value="muHD"/>
    <property type="match status" value="1"/>
</dbReference>
<evidence type="ECO:0000313" key="3">
    <source>
        <dbReference type="EMBL" id="KAJ3136145.1"/>
    </source>
</evidence>
<gene>
    <name evidence="3" type="ORF">HK100_002071</name>
</gene>
<dbReference type="AlphaFoldDB" id="A0AAD5T8Y7"/>
<name>A0AAD5T8Y7_9FUNG</name>
<dbReference type="PROSITE" id="PS51072">
    <property type="entry name" value="MHD"/>
    <property type="match status" value="1"/>
</dbReference>
<evidence type="ECO:0000259" key="2">
    <source>
        <dbReference type="PROSITE" id="PS51072"/>
    </source>
</evidence>
<keyword evidence="1" id="KW-0254">Endocytosis</keyword>
<feature type="domain" description="MHD" evidence="2">
    <location>
        <begin position="409"/>
        <end position="678"/>
    </location>
</feature>
<reference evidence="3" key="1">
    <citation type="submission" date="2020-05" db="EMBL/GenBank/DDBJ databases">
        <title>Phylogenomic resolution of chytrid fungi.</title>
        <authorList>
            <person name="Stajich J.E."/>
            <person name="Amses K."/>
            <person name="Simmons R."/>
            <person name="Seto K."/>
            <person name="Myers J."/>
            <person name="Bonds A."/>
            <person name="Quandt C.A."/>
            <person name="Barry K."/>
            <person name="Liu P."/>
            <person name="Grigoriev I."/>
            <person name="Longcore J.E."/>
            <person name="James T.Y."/>
        </authorList>
    </citation>
    <scope>NUCLEOTIDE SEQUENCE</scope>
    <source>
        <strain evidence="3">JEL0513</strain>
    </source>
</reference>
<dbReference type="GO" id="GO:0030139">
    <property type="term" value="C:endocytic vesicle"/>
    <property type="evidence" value="ECO:0007669"/>
    <property type="project" value="TreeGrafter"/>
</dbReference>
<dbReference type="GO" id="GO:0006897">
    <property type="term" value="P:endocytosis"/>
    <property type="evidence" value="ECO:0007669"/>
    <property type="project" value="UniProtKB-KW"/>
</dbReference>
<dbReference type="SMART" id="SM00055">
    <property type="entry name" value="FCH"/>
    <property type="match status" value="1"/>
</dbReference>
<dbReference type="EMBL" id="JADGJH010000147">
    <property type="protein sequence ID" value="KAJ3136145.1"/>
    <property type="molecule type" value="Genomic_DNA"/>
</dbReference>
<organism evidence="3 4">
    <name type="scientific">Physocladia obscura</name>
    <dbReference type="NCBI Taxonomy" id="109957"/>
    <lineage>
        <taxon>Eukaryota</taxon>
        <taxon>Fungi</taxon>
        <taxon>Fungi incertae sedis</taxon>
        <taxon>Chytridiomycota</taxon>
        <taxon>Chytridiomycota incertae sedis</taxon>
        <taxon>Chytridiomycetes</taxon>
        <taxon>Chytridiales</taxon>
        <taxon>Chytriomycetaceae</taxon>
        <taxon>Physocladia</taxon>
    </lineage>
</organism>
<dbReference type="InterPro" id="IPR027267">
    <property type="entry name" value="AH/BAR_dom_sf"/>
</dbReference>
<proteinExistence type="predicted"/>
<protein>
    <recommendedName>
        <fullName evidence="2">MHD domain-containing protein</fullName>
    </recommendedName>
</protein>
<dbReference type="Pfam" id="PF00611">
    <property type="entry name" value="FCH"/>
    <property type="match status" value="1"/>
</dbReference>
<evidence type="ECO:0000313" key="4">
    <source>
        <dbReference type="Proteomes" id="UP001211907"/>
    </source>
</evidence>
<dbReference type="Proteomes" id="UP001211907">
    <property type="component" value="Unassembled WGS sequence"/>
</dbReference>
<dbReference type="GO" id="GO:0005886">
    <property type="term" value="C:plasma membrane"/>
    <property type="evidence" value="ECO:0007669"/>
    <property type="project" value="TreeGrafter"/>
</dbReference>
<keyword evidence="4" id="KW-1185">Reference proteome</keyword>
<evidence type="ECO:0000256" key="1">
    <source>
        <dbReference type="ARBA" id="ARBA00022583"/>
    </source>
</evidence>
<sequence>MSLDVHENQFSGALPNNFDGFLNNNSVILNALNQRSEAICVAKNYTFSRTQIEKTSTATFHAIKTMFSIALRYAPRSQPRESVDAATARLKSCKTIDSEITEFFRERCAIEVAYHRSLEQLSKKTLSVPNVELGGFVNVWNKLLGSIAEEAQFHKNLALDLSDKVVGPMTSRMENDKDWRQVRTHEVELGKLLKSYEDEVKGLKKDGKTAIGGLLKTFNKKKPEDTSPEVSAGIEIANKSFENKAGPILQKFERMDKSRKRALNTSLSHYYGDVFDNIAFSPRKINDEPQQTITASPPANVDSEGFTIVPESTNFALDAKNTDFDSSDDENVIIEAPKIKVAINSDIIRDENSALNLKILAPALPASRRKTQNRQTILEYPVIEPIPALSSVNVPTNPFSTALTPSKAVIKLQGNITETVNVLIRDGTIEKLLLTGEISITIPPSTAATPDSRFKLTILGTDAFEKFVVNESCATVFTGMEGNGLDIDLAKLGSVPNSHIVAKYQVRVPDDEIDFYAPILANPLWKCESHSTSLLLPYEYNTDLIRRLNVADLKILATLTDGGDLKSTQMKPDGVWNPERRSILWDVGNFKDPSNPASNPTTVAGSIRSDRSSVISQDPFKVIARIETTSQATPGTIAIHFKAGGLLSGIDVDITDHNDIILNEVSKSTVSGKYACVP</sequence>
<dbReference type="InterPro" id="IPR018808">
    <property type="entry name" value="Muniscin_C"/>
</dbReference>
<dbReference type="GO" id="GO:0032185">
    <property type="term" value="P:septin cytoskeleton organization"/>
    <property type="evidence" value="ECO:0007669"/>
    <property type="project" value="TreeGrafter"/>
</dbReference>
<dbReference type="PANTHER" id="PTHR23065">
    <property type="entry name" value="PROLINE-SERINE-THREONINE PHOSPHATASE INTERACTING PROTEIN 1"/>
    <property type="match status" value="1"/>
</dbReference>
<dbReference type="PANTHER" id="PTHR23065:SF54">
    <property type="entry name" value="SUPPRESSOR OF YEAST PROFILIN DELETION"/>
    <property type="match status" value="1"/>
</dbReference>
<dbReference type="InterPro" id="IPR001060">
    <property type="entry name" value="FCH_dom"/>
</dbReference>
<comment type="caution">
    <text evidence="3">The sequence shown here is derived from an EMBL/GenBank/DDBJ whole genome shotgun (WGS) entry which is preliminary data.</text>
</comment>